<dbReference type="PANTHER" id="PTHR30466:SF11">
    <property type="entry name" value="FLAVIN-DEPENDENT MONOOXYGENASE, REDUCTASE SUBUNIT HSAB"/>
    <property type="match status" value="1"/>
</dbReference>
<dbReference type="GO" id="GO:0042602">
    <property type="term" value="F:riboflavin reductase (NADPH) activity"/>
    <property type="evidence" value="ECO:0007669"/>
    <property type="project" value="TreeGrafter"/>
</dbReference>
<evidence type="ECO:0000256" key="2">
    <source>
        <dbReference type="ARBA" id="ARBA00023002"/>
    </source>
</evidence>
<dbReference type="AlphaFoldDB" id="A0AAU2VCZ1"/>
<evidence type="ECO:0000313" key="4">
    <source>
        <dbReference type="EMBL" id="WTW65338.1"/>
    </source>
</evidence>
<dbReference type="GO" id="GO:0010181">
    <property type="term" value="F:FMN binding"/>
    <property type="evidence" value="ECO:0007669"/>
    <property type="project" value="InterPro"/>
</dbReference>
<accession>A0AAU2VCZ1</accession>
<dbReference type="EMBL" id="CP108318">
    <property type="protein sequence ID" value="WTW65338.1"/>
    <property type="molecule type" value="Genomic_DNA"/>
</dbReference>
<gene>
    <name evidence="4" type="ORF">OG549_34450</name>
</gene>
<dbReference type="PANTHER" id="PTHR30466">
    <property type="entry name" value="FLAVIN REDUCTASE"/>
    <property type="match status" value="1"/>
</dbReference>
<dbReference type="InterPro" id="IPR002563">
    <property type="entry name" value="Flavin_Rdtase-like_dom"/>
</dbReference>
<feature type="domain" description="Flavin reductase like" evidence="3">
    <location>
        <begin position="9"/>
        <end position="162"/>
    </location>
</feature>
<dbReference type="Pfam" id="PF01613">
    <property type="entry name" value="Flavin_Reduct"/>
    <property type="match status" value="1"/>
</dbReference>
<organism evidence="4">
    <name type="scientific">Streptomyces sp. NBC_00003</name>
    <dbReference type="NCBI Taxonomy" id="2903608"/>
    <lineage>
        <taxon>Bacteria</taxon>
        <taxon>Bacillati</taxon>
        <taxon>Actinomycetota</taxon>
        <taxon>Actinomycetes</taxon>
        <taxon>Kitasatosporales</taxon>
        <taxon>Streptomycetaceae</taxon>
        <taxon>Streptomyces</taxon>
    </lineage>
</organism>
<protein>
    <submittedName>
        <fullName evidence="4">Flavin reductase family protein</fullName>
    </submittedName>
</protein>
<dbReference type="SMART" id="SM00903">
    <property type="entry name" value="Flavin_Reduct"/>
    <property type="match status" value="1"/>
</dbReference>
<name>A0AAU2VCZ1_9ACTN</name>
<dbReference type="InterPro" id="IPR050268">
    <property type="entry name" value="NADH-dep_flavin_reductase"/>
</dbReference>
<evidence type="ECO:0000256" key="1">
    <source>
        <dbReference type="ARBA" id="ARBA00008898"/>
    </source>
</evidence>
<dbReference type="Gene3D" id="2.30.110.10">
    <property type="entry name" value="Electron Transport, Fmn-binding Protein, Chain A"/>
    <property type="match status" value="1"/>
</dbReference>
<evidence type="ECO:0000259" key="3">
    <source>
        <dbReference type="SMART" id="SM00903"/>
    </source>
</evidence>
<keyword evidence="2" id="KW-0560">Oxidoreductase</keyword>
<sequence length="170" mass="18371">MADDLRTVMRHFATGVCLAATWRPTPGGERRHNAITVNSLTSLSLDPALVALSFREDSEFLADVLVSGVFTVSILDADAEQTARSFAGRRPERDRMLRQVRTYPGVGTGALLFDAAGWLECRYFDHHTVGDHVQVIGEAVALGTAAEPDTTPLIFLGGGFHRLDTESAAS</sequence>
<dbReference type="InterPro" id="IPR012349">
    <property type="entry name" value="Split_barrel_FMN-bd"/>
</dbReference>
<reference evidence="4" key="1">
    <citation type="submission" date="2022-10" db="EMBL/GenBank/DDBJ databases">
        <title>The complete genomes of actinobacterial strains from the NBC collection.</title>
        <authorList>
            <person name="Joergensen T.S."/>
            <person name="Alvarez Arevalo M."/>
            <person name="Sterndorff E.B."/>
            <person name="Faurdal D."/>
            <person name="Vuksanovic O."/>
            <person name="Mourched A.-S."/>
            <person name="Charusanti P."/>
            <person name="Shaw S."/>
            <person name="Blin K."/>
            <person name="Weber T."/>
        </authorList>
    </citation>
    <scope>NUCLEOTIDE SEQUENCE</scope>
    <source>
        <strain evidence="4">NBC_00003</strain>
    </source>
</reference>
<proteinExistence type="inferred from homology"/>
<dbReference type="SUPFAM" id="SSF50475">
    <property type="entry name" value="FMN-binding split barrel"/>
    <property type="match status" value="1"/>
</dbReference>
<comment type="similarity">
    <text evidence="1">Belongs to the non-flavoprotein flavin reductase family.</text>
</comment>